<dbReference type="AlphaFoldDB" id="A0A4Y2NI54"/>
<organism evidence="1 2">
    <name type="scientific">Araneus ventricosus</name>
    <name type="common">Orbweaver spider</name>
    <name type="synonym">Epeira ventricosa</name>
    <dbReference type="NCBI Taxonomy" id="182803"/>
    <lineage>
        <taxon>Eukaryota</taxon>
        <taxon>Metazoa</taxon>
        <taxon>Ecdysozoa</taxon>
        <taxon>Arthropoda</taxon>
        <taxon>Chelicerata</taxon>
        <taxon>Arachnida</taxon>
        <taxon>Araneae</taxon>
        <taxon>Araneomorphae</taxon>
        <taxon>Entelegynae</taxon>
        <taxon>Araneoidea</taxon>
        <taxon>Araneidae</taxon>
        <taxon>Araneus</taxon>
    </lineage>
</organism>
<proteinExistence type="predicted"/>
<comment type="caution">
    <text evidence="1">The sequence shown here is derived from an EMBL/GenBank/DDBJ whole genome shotgun (WGS) entry which is preliminary data.</text>
</comment>
<protein>
    <submittedName>
        <fullName evidence="1">Uncharacterized protein</fullName>
    </submittedName>
</protein>
<dbReference type="EMBL" id="BGPR01009295">
    <property type="protein sequence ID" value="GBN39138.1"/>
    <property type="molecule type" value="Genomic_DNA"/>
</dbReference>
<evidence type="ECO:0000313" key="1">
    <source>
        <dbReference type="EMBL" id="GBN39138.1"/>
    </source>
</evidence>
<evidence type="ECO:0000313" key="2">
    <source>
        <dbReference type="Proteomes" id="UP000499080"/>
    </source>
</evidence>
<gene>
    <name evidence="1" type="ORF">AVEN_189550_1</name>
</gene>
<name>A0A4Y2NI54_ARAVE</name>
<sequence>MEEDRDRRLLMTYLDVISFHMKLKFAKSIQWLGMEDSVKVFPLENGQWNRVFRFLSKMEVGGEQVTIDCISRRHNLPCDITTVEIYPVFGARGLVLWFCELF</sequence>
<accession>A0A4Y2NI54</accession>
<dbReference type="Proteomes" id="UP000499080">
    <property type="component" value="Unassembled WGS sequence"/>
</dbReference>
<reference evidence="1 2" key="1">
    <citation type="journal article" date="2019" name="Sci. Rep.">
        <title>Orb-weaving spider Araneus ventricosus genome elucidates the spidroin gene catalogue.</title>
        <authorList>
            <person name="Kono N."/>
            <person name="Nakamura H."/>
            <person name="Ohtoshi R."/>
            <person name="Moran D.A.P."/>
            <person name="Shinohara A."/>
            <person name="Yoshida Y."/>
            <person name="Fujiwara M."/>
            <person name="Mori M."/>
            <person name="Tomita M."/>
            <person name="Arakawa K."/>
        </authorList>
    </citation>
    <scope>NUCLEOTIDE SEQUENCE [LARGE SCALE GENOMIC DNA]</scope>
</reference>
<keyword evidence="2" id="KW-1185">Reference proteome</keyword>